<dbReference type="Pfam" id="PF10988">
    <property type="entry name" value="DUF2807"/>
    <property type="match status" value="1"/>
</dbReference>
<organism evidence="3 4">
    <name type="scientific">Tsuneonella flava</name>
    <dbReference type="NCBI Taxonomy" id="2055955"/>
    <lineage>
        <taxon>Bacteria</taxon>
        <taxon>Pseudomonadati</taxon>
        <taxon>Pseudomonadota</taxon>
        <taxon>Alphaproteobacteria</taxon>
        <taxon>Sphingomonadales</taxon>
        <taxon>Erythrobacteraceae</taxon>
        <taxon>Tsuneonella</taxon>
    </lineage>
</organism>
<dbReference type="Proteomes" id="UP000663637">
    <property type="component" value="Chromosome"/>
</dbReference>
<sequence length="250" mass="24568">MVVALGVSACDGHISINGKSGVPLAELDTKGKTPTEVVLAGPDNVVVTDGDALTIEVSGDARATDAVRFTIDDDALGIMREKNSGDKLGKATVHVTLPRLTKLTLAGSGTIDAQNLVGDAEVTVAGSGSVKTAKVTAESLDVTIAGSGSYTAAGTAKSLDLSVAGSGNSKMAGLKVDSADVTVAGSGSASFASDGKVNASIMGSGNVTVTGNATCTVSSNGSGKLRCNRVTPDGSDKSAPEAPNDPASDS</sequence>
<evidence type="ECO:0000259" key="2">
    <source>
        <dbReference type="Pfam" id="PF10988"/>
    </source>
</evidence>
<evidence type="ECO:0000256" key="1">
    <source>
        <dbReference type="SAM" id="MobiDB-lite"/>
    </source>
</evidence>
<dbReference type="Gene3D" id="2.160.20.120">
    <property type="match status" value="1"/>
</dbReference>
<dbReference type="EMBL" id="CP061510">
    <property type="protein sequence ID" value="QSB45986.1"/>
    <property type="molecule type" value="Genomic_DNA"/>
</dbReference>
<gene>
    <name evidence="3" type="ORF">IDJ81_02595</name>
</gene>
<evidence type="ECO:0000313" key="3">
    <source>
        <dbReference type="EMBL" id="QSB45986.1"/>
    </source>
</evidence>
<reference evidence="3 4" key="1">
    <citation type="submission" date="2020-09" db="EMBL/GenBank/DDBJ databases">
        <title>Complete genome sequence of altererythrobacter flavus SS-21NJ, isolated from Dongying oil sludge in Shandong province.</title>
        <authorList>
            <person name="Sun S."/>
            <person name="Zhang Z."/>
        </authorList>
    </citation>
    <scope>NUCLEOTIDE SEQUENCE [LARGE SCALE GENOMIC DNA]</scope>
    <source>
        <strain evidence="3 4">SS-21NJ</strain>
    </source>
</reference>
<feature type="region of interest" description="Disordered" evidence="1">
    <location>
        <begin position="221"/>
        <end position="250"/>
    </location>
</feature>
<dbReference type="InterPro" id="IPR021255">
    <property type="entry name" value="DUF2807"/>
</dbReference>
<keyword evidence="4" id="KW-1185">Reference proteome</keyword>
<proteinExistence type="predicted"/>
<feature type="domain" description="Putative auto-transporter adhesin head GIN" evidence="2">
    <location>
        <begin position="34"/>
        <end position="213"/>
    </location>
</feature>
<name>A0ABX7KF00_9SPHN</name>
<evidence type="ECO:0000313" key="4">
    <source>
        <dbReference type="Proteomes" id="UP000663637"/>
    </source>
</evidence>
<accession>A0ABX7KF00</accession>
<protein>
    <submittedName>
        <fullName evidence="3">DUF2807 domain-containing protein</fullName>
    </submittedName>
</protein>